<protein>
    <submittedName>
        <fullName evidence="2">Uncharacterized protein</fullName>
    </submittedName>
</protein>
<feature type="region of interest" description="Disordered" evidence="1">
    <location>
        <begin position="51"/>
        <end position="81"/>
    </location>
</feature>
<proteinExistence type="predicted"/>
<evidence type="ECO:0000313" key="3">
    <source>
        <dbReference type="Proteomes" id="UP000580654"/>
    </source>
</evidence>
<keyword evidence="3" id="KW-1185">Reference proteome</keyword>
<dbReference type="AlphaFoldDB" id="A0A840YJH7"/>
<reference evidence="2 3" key="1">
    <citation type="submission" date="2020-08" db="EMBL/GenBank/DDBJ databases">
        <title>Genomic Encyclopedia of Type Strains, Phase IV (KMG-IV): sequencing the most valuable type-strain genomes for metagenomic binning, comparative biology and taxonomic classification.</title>
        <authorList>
            <person name="Goeker M."/>
        </authorList>
    </citation>
    <scope>NUCLEOTIDE SEQUENCE [LARGE SCALE GENOMIC DNA]</scope>
    <source>
        <strain evidence="2 3">DSM 25622</strain>
    </source>
</reference>
<feature type="compositionally biased region" description="Basic and acidic residues" evidence="1">
    <location>
        <begin position="1"/>
        <end position="18"/>
    </location>
</feature>
<comment type="caution">
    <text evidence="2">The sequence shown here is derived from an EMBL/GenBank/DDBJ whole genome shotgun (WGS) entry which is preliminary data.</text>
</comment>
<evidence type="ECO:0000313" key="2">
    <source>
        <dbReference type="EMBL" id="MBB5694872.1"/>
    </source>
</evidence>
<organism evidence="2 3">
    <name type="scientific">Muricoccus pecuniae</name>
    <dbReference type="NCBI Taxonomy" id="693023"/>
    <lineage>
        <taxon>Bacteria</taxon>
        <taxon>Pseudomonadati</taxon>
        <taxon>Pseudomonadota</taxon>
        <taxon>Alphaproteobacteria</taxon>
        <taxon>Acetobacterales</taxon>
        <taxon>Roseomonadaceae</taxon>
        <taxon>Muricoccus</taxon>
    </lineage>
</organism>
<evidence type="ECO:0000256" key="1">
    <source>
        <dbReference type="SAM" id="MobiDB-lite"/>
    </source>
</evidence>
<dbReference type="RefSeq" id="WP_246418406.1">
    <property type="nucleotide sequence ID" value="NZ_JACIJD010000012.1"/>
</dbReference>
<gene>
    <name evidence="2" type="ORF">FHS87_002924</name>
</gene>
<feature type="region of interest" description="Disordered" evidence="1">
    <location>
        <begin position="1"/>
        <end position="38"/>
    </location>
</feature>
<feature type="compositionally biased region" description="Basic and acidic residues" evidence="1">
    <location>
        <begin position="51"/>
        <end position="72"/>
    </location>
</feature>
<sequence length="98" mass="10887">MAAQTPRDEARNAGKTDPGKPGAPRMTDAQRAYEARRAAKAGMTLEKWLAAKERDREEERRAAQEGAARRAAEVTPPKKPGFLRRLLDRAHLPLKGSR</sequence>
<name>A0A840YJH7_9PROT</name>
<accession>A0A840YJH7</accession>
<dbReference type="Proteomes" id="UP000580654">
    <property type="component" value="Unassembled WGS sequence"/>
</dbReference>
<dbReference type="EMBL" id="JACIJD010000012">
    <property type="protein sequence ID" value="MBB5694872.1"/>
    <property type="molecule type" value="Genomic_DNA"/>
</dbReference>